<keyword evidence="7" id="KW-0812">Transmembrane</keyword>
<dbReference type="SMART" id="SM00091">
    <property type="entry name" value="PAS"/>
    <property type="match status" value="1"/>
</dbReference>
<dbReference type="Proteomes" id="UP000015347">
    <property type="component" value="Unassembled WGS sequence"/>
</dbReference>
<accession>S9Q9T8</accession>
<dbReference type="InterPro" id="IPR050736">
    <property type="entry name" value="Sensor_HK_Regulatory"/>
</dbReference>
<dbReference type="SUPFAM" id="SSF47384">
    <property type="entry name" value="Homodimeric domain of signal transducing histidine kinase"/>
    <property type="match status" value="1"/>
</dbReference>
<evidence type="ECO:0000256" key="2">
    <source>
        <dbReference type="ARBA" id="ARBA00012438"/>
    </source>
</evidence>
<dbReference type="SMART" id="SM00388">
    <property type="entry name" value="HisKA"/>
    <property type="match status" value="1"/>
</dbReference>
<keyword evidence="7" id="KW-0472">Membrane</keyword>
<dbReference type="InterPro" id="IPR004358">
    <property type="entry name" value="Sig_transdc_His_kin-like_C"/>
</dbReference>
<dbReference type="RefSeq" id="WP_020042568.1">
    <property type="nucleotide sequence ID" value="NZ_KE557283.1"/>
</dbReference>
<dbReference type="InterPro" id="IPR013656">
    <property type="entry name" value="PAS_4"/>
</dbReference>
<comment type="catalytic activity">
    <reaction evidence="1">
        <text>ATP + protein L-histidine = ADP + protein N-phospho-L-histidine.</text>
        <dbReference type="EC" id="2.7.13.3"/>
    </reaction>
</comment>
<evidence type="ECO:0000256" key="4">
    <source>
        <dbReference type="ARBA" id="ARBA00022679"/>
    </source>
</evidence>
<dbReference type="InterPro" id="IPR003594">
    <property type="entry name" value="HATPase_dom"/>
</dbReference>
<sequence>MRTLVPRITSALAISGAGGVGFLFALEATAVPEWIALLGALASVTALAGALCLALVLGPLQRRHQELRRDYDRATRRLEEAQEVGRIGWWSYDFSTGRIEASRALARLFGLDIEAAPSTPDEFLDLILEEDRAPFKADLQKAVRTHAASDVTFRAVVEGSLREYRLRARISYDEAGRPAWSVGTVQDITEERRGARERAAFVSTVTHELRTPLTSIVGSLSLLRGGAMGEVPTNMRSAVNMAEANSRRLSDLVDDILDSERLMSGEMQMEFEEIGLEDFAAEAVETNSGYGEQLGVAFRDEIVADGLVVRGDRSRLLQVMSNLLSNAAKFSDANSEVIVKVAREGDEAIVSVIDQGQGIPEEAQGTIFDRFTQAHGHAGRNAHSTGLGLNISKQIVERHDGVLELSSSPGEGSTFSVRLPVERVDLSLGGNGTRSAAGLSSVGLNAMMLLGLV</sequence>
<dbReference type="InterPro" id="IPR035965">
    <property type="entry name" value="PAS-like_dom_sf"/>
</dbReference>
<evidence type="ECO:0000256" key="3">
    <source>
        <dbReference type="ARBA" id="ARBA00022553"/>
    </source>
</evidence>
<dbReference type="OrthoDB" id="7179697at2"/>
<evidence type="ECO:0000313" key="9">
    <source>
        <dbReference type="EMBL" id="EPX76403.1"/>
    </source>
</evidence>
<reference evidence="10" key="1">
    <citation type="journal article" date="2014" name="Stand. Genomic Sci.">
        <title>Genome sequence of the exopolysaccharide-producing Salipiger mucosus type strain (DSM 16094(T)), a moderately halophilic member of the Roseobacter clade.</title>
        <authorList>
            <person name="Riedel T."/>
            <person name="Spring S."/>
            <person name="Fiebig A."/>
            <person name="Petersen J."/>
            <person name="Kyrpides N.C."/>
            <person name="Goker M."/>
            <person name="Klenk H.P."/>
        </authorList>
    </citation>
    <scope>NUCLEOTIDE SEQUENCE [LARGE SCALE GENOMIC DNA]</scope>
    <source>
        <strain evidence="10">DSM 16094</strain>
    </source>
</reference>
<keyword evidence="6" id="KW-0902">Two-component regulatory system</keyword>
<dbReference type="InterPro" id="IPR036097">
    <property type="entry name" value="HisK_dim/P_sf"/>
</dbReference>
<dbReference type="PANTHER" id="PTHR43711">
    <property type="entry name" value="TWO-COMPONENT HISTIDINE KINASE"/>
    <property type="match status" value="1"/>
</dbReference>
<dbReference type="InterPro" id="IPR005467">
    <property type="entry name" value="His_kinase_dom"/>
</dbReference>
<keyword evidence="3" id="KW-0597">Phosphoprotein</keyword>
<dbReference type="CDD" id="cd00082">
    <property type="entry name" value="HisKA"/>
    <property type="match status" value="1"/>
</dbReference>
<feature type="transmembrane region" description="Helical" evidence="7">
    <location>
        <begin position="12"/>
        <end position="31"/>
    </location>
</feature>
<organism evidence="9 10">
    <name type="scientific">Salipiger mucosus DSM 16094</name>
    <dbReference type="NCBI Taxonomy" id="1123237"/>
    <lineage>
        <taxon>Bacteria</taxon>
        <taxon>Pseudomonadati</taxon>
        <taxon>Pseudomonadota</taxon>
        <taxon>Alphaproteobacteria</taxon>
        <taxon>Rhodobacterales</taxon>
        <taxon>Roseobacteraceae</taxon>
        <taxon>Salipiger</taxon>
    </lineage>
</organism>
<dbReference type="InterPro" id="IPR000014">
    <property type="entry name" value="PAS"/>
</dbReference>
<dbReference type="SMART" id="SM00387">
    <property type="entry name" value="HATPase_c"/>
    <property type="match status" value="1"/>
</dbReference>
<name>S9Q9T8_9RHOB</name>
<dbReference type="FunFam" id="3.30.565.10:FF:000006">
    <property type="entry name" value="Sensor histidine kinase WalK"/>
    <property type="match status" value="1"/>
</dbReference>
<dbReference type="SUPFAM" id="SSF55785">
    <property type="entry name" value="PYP-like sensor domain (PAS domain)"/>
    <property type="match status" value="1"/>
</dbReference>
<evidence type="ECO:0000313" key="10">
    <source>
        <dbReference type="Proteomes" id="UP000015347"/>
    </source>
</evidence>
<dbReference type="SUPFAM" id="SSF55874">
    <property type="entry name" value="ATPase domain of HSP90 chaperone/DNA topoisomerase II/histidine kinase"/>
    <property type="match status" value="1"/>
</dbReference>
<evidence type="ECO:0000256" key="5">
    <source>
        <dbReference type="ARBA" id="ARBA00022777"/>
    </source>
</evidence>
<dbReference type="HOGENOM" id="CLU_603934_0_0_5"/>
<dbReference type="EMBL" id="APVH01000050">
    <property type="protein sequence ID" value="EPX76403.1"/>
    <property type="molecule type" value="Genomic_DNA"/>
</dbReference>
<dbReference type="InterPro" id="IPR003661">
    <property type="entry name" value="HisK_dim/P_dom"/>
</dbReference>
<dbReference type="PRINTS" id="PR00344">
    <property type="entry name" value="BCTRLSENSOR"/>
</dbReference>
<keyword evidence="4" id="KW-0808">Transferase</keyword>
<dbReference type="Gene3D" id="3.30.565.10">
    <property type="entry name" value="Histidine kinase-like ATPase, C-terminal domain"/>
    <property type="match status" value="1"/>
</dbReference>
<evidence type="ECO:0000256" key="7">
    <source>
        <dbReference type="SAM" id="Phobius"/>
    </source>
</evidence>
<keyword evidence="5" id="KW-0418">Kinase</keyword>
<protein>
    <recommendedName>
        <fullName evidence="2">histidine kinase</fullName>
        <ecNumber evidence="2">2.7.13.3</ecNumber>
    </recommendedName>
</protein>
<dbReference type="EC" id="2.7.13.3" evidence="2"/>
<dbReference type="Gene3D" id="1.10.287.130">
    <property type="match status" value="1"/>
</dbReference>
<keyword evidence="10" id="KW-1185">Reference proteome</keyword>
<feature type="domain" description="Histidine kinase" evidence="8">
    <location>
        <begin position="204"/>
        <end position="423"/>
    </location>
</feature>
<comment type="caution">
    <text evidence="9">The sequence shown here is derived from an EMBL/GenBank/DDBJ whole genome shotgun (WGS) entry which is preliminary data.</text>
</comment>
<dbReference type="InterPro" id="IPR036890">
    <property type="entry name" value="HATPase_C_sf"/>
</dbReference>
<keyword evidence="7" id="KW-1133">Transmembrane helix</keyword>
<feature type="transmembrane region" description="Helical" evidence="7">
    <location>
        <begin position="37"/>
        <end position="60"/>
    </location>
</feature>
<dbReference type="Gene3D" id="3.30.450.20">
    <property type="entry name" value="PAS domain"/>
    <property type="match status" value="1"/>
</dbReference>
<dbReference type="PANTHER" id="PTHR43711:SF30">
    <property type="entry name" value="HISTIDINE KINASE"/>
    <property type="match status" value="1"/>
</dbReference>
<dbReference type="Pfam" id="PF08448">
    <property type="entry name" value="PAS_4"/>
    <property type="match status" value="1"/>
</dbReference>
<dbReference type="AlphaFoldDB" id="S9Q9T8"/>
<dbReference type="STRING" id="1123237.Salmuc_02905"/>
<evidence type="ECO:0000256" key="6">
    <source>
        <dbReference type="ARBA" id="ARBA00023012"/>
    </source>
</evidence>
<dbReference type="eggNOG" id="COG5002">
    <property type="taxonomic scope" value="Bacteria"/>
</dbReference>
<gene>
    <name evidence="9" type="ORF">Salmuc_02905</name>
</gene>
<proteinExistence type="predicted"/>
<evidence type="ECO:0000256" key="1">
    <source>
        <dbReference type="ARBA" id="ARBA00000085"/>
    </source>
</evidence>
<dbReference type="Gene3D" id="2.10.70.100">
    <property type="match status" value="1"/>
</dbReference>
<dbReference type="Pfam" id="PF00512">
    <property type="entry name" value="HisKA"/>
    <property type="match status" value="1"/>
</dbReference>
<dbReference type="CDD" id="cd00130">
    <property type="entry name" value="PAS"/>
    <property type="match status" value="1"/>
</dbReference>
<evidence type="ECO:0000259" key="8">
    <source>
        <dbReference type="PROSITE" id="PS50109"/>
    </source>
</evidence>
<dbReference type="PROSITE" id="PS50109">
    <property type="entry name" value="HIS_KIN"/>
    <property type="match status" value="1"/>
</dbReference>
<dbReference type="Pfam" id="PF02518">
    <property type="entry name" value="HATPase_c"/>
    <property type="match status" value="1"/>
</dbReference>
<dbReference type="GO" id="GO:0000155">
    <property type="term" value="F:phosphorelay sensor kinase activity"/>
    <property type="evidence" value="ECO:0007669"/>
    <property type="project" value="InterPro"/>
</dbReference>